<organism evidence="1 2">
    <name type="scientific">Tothia fuscella</name>
    <dbReference type="NCBI Taxonomy" id="1048955"/>
    <lineage>
        <taxon>Eukaryota</taxon>
        <taxon>Fungi</taxon>
        <taxon>Dikarya</taxon>
        <taxon>Ascomycota</taxon>
        <taxon>Pezizomycotina</taxon>
        <taxon>Dothideomycetes</taxon>
        <taxon>Pleosporomycetidae</taxon>
        <taxon>Venturiales</taxon>
        <taxon>Cylindrosympodiaceae</taxon>
        <taxon>Tothia</taxon>
    </lineage>
</organism>
<keyword evidence="2" id="KW-1185">Reference proteome</keyword>
<evidence type="ECO:0000313" key="2">
    <source>
        <dbReference type="Proteomes" id="UP000800235"/>
    </source>
</evidence>
<proteinExistence type="predicted"/>
<accession>A0A9P4U0G3</accession>
<protein>
    <submittedName>
        <fullName evidence="1">Uncharacterized protein</fullName>
    </submittedName>
</protein>
<dbReference type="EMBL" id="MU007026">
    <property type="protein sequence ID" value="KAF2432426.1"/>
    <property type="molecule type" value="Genomic_DNA"/>
</dbReference>
<sequence>MRWGSIYGSPVLVAFGSIAGRDQGPNCSYSDISASKCKCAQIPTSNRLFQNTYICIFDQLQFIHKLLKYTSIHCLPSSYSILTHPSIPPTCITNNKNHPFSKTISMRYSIYITIACTT</sequence>
<gene>
    <name evidence="1" type="ORF">EJ08DRAFT_132229</name>
</gene>
<dbReference type="AlphaFoldDB" id="A0A9P4U0G3"/>
<name>A0A9P4U0G3_9PEZI</name>
<dbReference type="Proteomes" id="UP000800235">
    <property type="component" value="Unassembled WGS sequence"/>
</dbReference>
<reference evidence="1" key="1">
    <citation type="journal article" date="2020" name="Stud. Mycol.">
        <title>101 Dothideomycetes genomes: a test case for predicting lifestyles and emergence of pathogens.</title>
        <authorList>
            <person name="Haridas S."/>
            <person name="Albert R."/>
            <person name="Binder M."/>
            <person name="Bloem J."/>
            <person name="Labutti K."/>
            <person name="Salamov A."/>
            <person name="Andreopoulos B."/>
            <person name="Baker S."/>
            <person name="Barry K."/>
            <person name="Bills G."/>
            <person name="Bluhm B."/>
            <person name="Cannon C."/>
            <person name="Castanera R."/>
            <person name="Culley D."/>
            <person name="Daum C."/>
            <person name="Ezra D."/>
            <person name="Gonzalez J."/>
            <person name="Henrissat B."/>
            <person name="Kuo A."/>
            <person name="Liang C."/>
            <person name="Lipzen A."/>
            <person name="Lutzoni F."/>
            <person name="Magnuson J."/>
            <person name="Mondo S."/>
            <person name="Nolan M."/>
            <person name="Ohm R."/>
            <person name="Pangilinan J."/>
            <person name="Park H.-J."/>
            <person name="Ramirez L."/>
            <person name="Alfaro M."/>
            <person name="Sun H."/>
            <person name="Tritt A."/>
            <person name="Yoshinaga Y."/>
            <person name="Zwiers L.-H."/>
            <person name="Turgeon B."/>
            <person name="Goodwin S."/>
            <person name="Spatafora J."/>
            <person name="Crous P."/>
            <person name="Grigoriev I."/>
        </authorList>
    </citation>
    <scope>NUCLEOTIDE SEQUENCE</scope>
    <source>
        <strain evidence="1">CBS 130266</strain>
    </source>
</reference>
<comment type="caution">
    <text evidence="1">The sequence shown here is derived from an EMBL/GenBank/DDBJ whole genome shotgun (WGS) entry which is preliminary data.</text>
</comment>
<evidence type="ECO:0000313" key="1">
    <source>
        <dbReference type="EMBL" id="KAF2432426.1"/>
    </source>
</evidence>